<proteinExistence type="predicted"/>
<dbReference type="SUPFAM" id="SSF89392">
    <property type="entry name" value="Prokaryotic lipoproteins and lipoprotein localization factors"/>
    <property type="match status" value="1"/>
</dbReference>
<feature type="chain" id="PRO_5017795585" evidence="1">
    <location>
        <begin position="21"/>
        <end position="288"/>
    </location>
</feature>
<protein>
    <submittedName>
        <fullName evidence="2">Uncharacterized protein DUF1396</fullName>
    </submittedName>
</protein>
<keyword evidence="1" id="KW-0732">Signal</keyword>
<dbReference type="EMBL" id="QTTT01000001">
    <property type="protein sequence ID" value="REE98097.1"/>
    <property type="molecule type" value="Genomic_DNA"/>
</dbReference>
<organism evidence="2 3">
    <name type="scientific">Thermomonospora umbrina</name>
    <dbReference type="NCBI Taxonomy" id="111806"/>
    <lineage>
        <taxon>Bacteria</taxon>
        <taxon>Bacillati</taxon>
        <taxon>Actinomycetota</taxon>
        <taxon>Actinomycetes</taxon>
        <taxon>Streptosporangiales</taxon>
        <taxon>Thermomonosporaceae</taxon>
        <taxon>Thermomonospora</taxon>
    </lineage>
</organism>
<evidence type="ECO:0000256" key="1">
    <source>
        <dbReference type="SAM" id="SignalP"/>
    </source>
</evidence>
<dbReference type="Gene3D" id="2.50.20.20">
    <property type="match status" value="1"/>
</dbReference>
<comment type="caution">
    <text evidence="2">The sequence shown here is derived from an EMBL/GenBank/DDBJ whole genome shotgun (WGS) entry which is preliminary data.</text>
</comment>
<name>A0A3D9SR39_9ACTN</name>
<feature type="signal peptide" evidence="1">
    <location>
        <begin position="1"/>
        <end position="20"/>
    </location>
</feature>
<dbReference type="RefSeq" id="WP_116023596.1">
    <property type="nucleotide sequence ID" value="NZ_QTTT01000001.1"/>
</dbReference>
<dbReference type="PROSITE" id="PS51257">
    <property type="entry name" value="PROKAR_LIPOPROTEIN"/>
    <property type="match status" value="1"/>
</dbReference>
<dbReference type="OrthoDB" id="3369896at2"/>
<dbReference type="AlphaFoldDB" id="A0A3D9SR39"/>
<dbReference type="InterPro" id="IPR029046">
    <property type="entry name" value="LolA/LolB/LppX"/>
</dbReference>
<evidence type="ECO:0000313" key="3">
    <source>
        <dbReference type="Proteomes" id="UP000256661"/>
    </source>
</evidence>
<keyword evidence="3" id="KW-1185">Reference proteome</keyword>
<dbReference type="Proteomes" id="UP000256661">
    <property type="component" value="Unassembled WGS sequence"/>
</dbReference>
<evidence type="ECO:0000313" key="2">
    <source>
        <dbReference type="EMBL" id="REE98097.1"/>
    </source>
</evidence>
<gene>
    <name evidence="2" type="ORF">DFJ69_3581</name>
</gene>
<reference evidence="2 3" key="1">
    <citation type="submission" date="2018-08" db="EMBL/GenBank/DDBJ databases">
        <title>Sequencing the genomes of 1000 actinobacteria strains.</title>
        <authorList>
            <person name="Klenk H.-P."/>
        </authorList>
    </citation>
    <scope>NUCLEOTIDE SEQUENCE [LARGE SCALE GENOMIC DNA]</scope>
    <source>
        <strain evidence="2 3">DSM 43927</strain>
    </source>
</reference>
<accession>A0A3D9SR39</accession>
<sequence>MERRTALRTTVVVAAGSAIAATLTACGSDGGSGNAGTINLPADTALVKASQRTGQADSFEADLTIADTGDGGTTIRGSGDVRLRPNLAFTATLDQLKVGGQTLPGVGSRAILVGDTLYAKVPRLAEFATGGKPWLRLNVDRTGRRLGFGFDEITDAVQRVNPAEQTKMFTGSKDARRVGEEKIEGVRTGHYTGTVTLQDALNRLDPQTREKVRRWHTDGSDRLAFDIWIDSENLPRKLVVKGTSKGHETSTVTVLYRDYGKKIRVNPPPADQVGDVTDTVGRFLGGGN</sequence>